<dbReference type="UniPathway" id="UPA00060">
    <property type="reaction ID" value="UER00139"/>
</dbReference>
<dbReference type="NCBIfam" id="NF006830">
    <property type="entry name" value="PRK09355.1"/>
    <property type="match status" value="1"/>
</dbReference>
<evidence type="ECO:0000313" key="13">
    <source>
        <dbReference type="Proteomes" id="UP000019184"/>
    </source>
</evidence>
<dbReference type="NCBIfam" id="TIGR00694">
    <property type="entry name" value="thiM"/>
    <property type="match status" value="1"/>
</dbReference>
<keyword evidence="8 11" id="KW-0067">ATP-binding</keyword>
<dbReference type="CDD" id="cd01170">
    <property type="entry name" value="THZ_kinase"/>
    <property type="match status" value="1"/>
</dbReference>
<keyword evidence="7 11" id="KW-0418">Kinase</keyword>
<evidence type="ECO:0000256" key="4">
    <source>
        <dbReference type="ARBA" id="ARBA00022679"/>
    </source>
</evidence>
<evidence type="ECO:0000256" key="10">
    <source>
        <dbReference type="ARBA" id="ARBA00022977"/>
    </source>
</evidence>
<evidence type="ECO:0000256" key="2">
    <source>
        <dbReference type="ARBA" id="ARBA00001946"/>
    </source>
</evidence>
<dbReference type="Pfam" id="PF02110">
    <property type="entry name" value="HK"/>
    <property type="match status" value="1"/>
</dbReference>
<name>A0A7U7GFI1_9GAMM</name>
<keyword evidence="6 11" id="KW-0547">Nucleotide-binding</keyword>
<dbReference type="PIRSF" id="PIRSF000513">
    <property type="entry name" value="Thz_kinase"/>
    <property type="match status" value="1"/>
</dbReference>
<feature type="binding site" evidence="11">
    <location>
        <position position="52"/>
    </location>
    <ligand>
        <name>substrate</name>
    </ligand>
</feature>
<keyword evidence="4 11" id="KW-0808">Transferase</keyword>
<comment type="cofactor">
    <cofactor evidence="2 11">
        <name>Mg(2+)</name>
        <dbReference type="ChEBI" id="CHEBI:18420"/>
    </cofactor>
</comment>
<feature type="binding site" evidence="11">
    <location>
        <position position="200"/>
    </location>
    <ligand>
        <name>substrate</name>
    </ligand>
</feature>
<dbReference type="EC" id="2.7.1.50" evidence="11"/>
<dbReference type="HAMAP" id="MF_00228">
    <property type="entry name" value="Thz_kinase"/>
    <property type="match status" value="1"/>
</dbReference>
<feature type="binding site" evidence="11">
    <location>
        <position position="173"/>
    </location>
    <ligand>
        <name>ATP</name>
        <dbReference type="ChEBI" id="CHEBI:30616"/>
    </ligand>
</feature>
<organism evidence="12 13">
    <name type="scientific">Candidatus Contendobacter odensis Run_B_J11</name>
    <dbReference type="NCBI Taxonomy" id="1400861"/>
    <lineage>
        <taxon>Bacteria</taxon>
        <taxon>Pseudomonadati</taxon>
        <taxon>Pseudomonadota</taxon>
        <taxon>Gammaproteobacteria</taxon>
        <taxon>Candidatus Competibacteraceae</taxon>
        <taxon>Candidatus Contendibacter</taxon>
    </lineage>
</organism>
<keyword evidence="9 11" id="KW-0460">Magnesium</keyword>
<evidence type="ECO:0000256" key="8">
    <source>
        <dbReference type="ARBA" id="ARBA00022840"/>
    </source>
</evidence>
<reference evidence="12 13" key="1">
    <citation type="journal article" date="2014" name="ISME J.">
        <title>Candidatus Competibacter-lineage genomes retrieved from metagenomes reveal functional metabolic diversity.</title>
        <authorList>
            <person name="McIlroy S.J."/>
            <person name="Albertsen M."/>
            <person name="Andresen E.K."/>
            <person name="Saunders A.M."/>
            <person name="Kristiansen R."/>
            <person name="Stokholm-Bjerregaard M."/>
            <person name="Nielsen K.L."/>
            <person name="Nielsen P.H."/>
        </authorList>
    </citation>
    <scope>NUCLEOTIDE SEQUENCE [LARGE SCALE GENOMIC DNA]</scope>
    <source>
        <strain evidence="12 13">Run_B_J11</strain>
    </source>
</reference>
<dbReference type="PRINTS" id="PR01099">
    <property type="entry name" value="HYETHTZKNASE"/>
</dbReference>
<accession>A0A7U7GFI1</accession>
<dbReference type="GO" id="GO:0005524">
    <property type="term" value="F:ATP binding"/>
    <property type="evidence" value="ECO:0007669"/>
    <property type="project" value="UniProtKB-UniRule"/>
</dbReference>
<comment type="pathway">
    <text evidence="3 11">Cofactor biosynthesis; thiamine diphosphate biosynthesis; 4-methyl-5-(2-phosphoethyl)-thiazole from 5-(2-hydroxyethyl)-4-methylthiazole: step 1/1.</text>
</comment>
<dbReference type="GO" id="GO:0009228">
    <property type="term" value="P:thiamine biosynthetic process"/>
    <property type="evidence" value="ECO:0007669"/>
    <property type="project" value="UniProtKB-KW"/>
</dbReference>
<gene>
    <name evidence="11 12" type="primary">thiM</name>
    <name evidence="12" type="ORF">BN874_770009</name>
</gene>
<dbReference type="Gene3D" id="3.40.1190.20">
    <property type="match status" value="1"/>
</dbReference>
<evidence type="ECO:0000256" key="6">
    <source>
        <dbReference type="ARBA" id="ARBA00022741"/>
    </source>
</evidence>
<dbReference type="Proteomes" id="UP000019184">
    <property type="component" value="Unassembled WGS sequence"/>
</dbReference>
<dbReference type="EMBL" id="CBTK010000295">
    <property type="protein sequence ID" value="CDH47159.1"/>
    <property type="molecule type" value="Genomic_DNA"/>
</dbReference>
<dbReference type="GO" id="GO:0004417">
    <property type="term" value="F:hydroxyethylthiazole kinase activity"/>
    <property type="evidence" value="ECO:0007669"/>
    <property type="project" value="UniProtKB-UniRule"/>
</dbReference>
<evidence type="ECO:0000256" key="9">
    <source>
        <dbReference type="ARBA" id="ARBA00022842"/>
    </source>
</evidence>
<comment type="catalytic activity">
    <reaction evidence="1 11">
        <text>5-(2-hydroxyethyl)-4-methylthiazole + ATP = 4-methyl-5-(2-phosphooxyethyl)-thiazole + ADP + H(+)</text>
        <dbReference type="Rhea" id="RHEA:24212"/>
        <dbReference type="ChEBI" id="CHEBI:15378"/>
        <dbReference type="ChEBI" id="CHEBI:17957"/>
        <dbReference type="ChEBI" id="CHEBI:30616"/>
        <dbReference type="ChEBI" id="CHEBI:58296"/>
        <dbReference type="ChEBI" id="CHEBI:456216"/>
        <dbReference type="EC" id="2.7.1.50"/>
    </reaction>
</comment>
<dbReference type="GO" id="GO:0009229">
    <property type="term" value="P:thiamine diphosphate biosynthetic process"/>
    <property type="evidence" value="ECO:0007669"/>
    <property type="project" value="UniProtKB-UniRule"/>
</dbReference>
<evidence type="ECO:0000256" key="11">
    <source>
        <dbReference type="HAMAP-Rule" id="MF_00228"/>
    </source>
</evidence>
<evidence type="ECO:0000256" key="7">
    <source>
        <dbReference type="ARBA" id="ARBA00022777"/>
    </source>
</evidence>
<dbReference type="InterPro" id="IPR000417">
    <property type="entry name" value="Hyethyz_kinase"/>
</dbReference>
<feature type="binding site" evidence="11">
    <location>
        <position position="127"/>
    </location>
    <ligand>
        <name>ATP</name>
        <dbReference type="ChEBI" id="CHEBI:30616"/>
    </ligand>
</feature>
<protein>
    <recommendedName>
        <fullName evidence="11">Hydroxyethylthiazole kinase</fullName>
        <ecNumber evidence="11">2.7.1.50</ecNumber>
    </recommendedName>
    <alternativeName>
        <fullName evidence="11">4-methyl-5-beta-hydroxyethylthiazole kinase</fullName>
        <shortName evidence="11">TH kinase</shortName>
        <shortName evidence="11">Thz kinase</shortName>
    </alternativeName>
</protein>
<evidence type="ECO:0000256" key="3">
    <source>
        <dbReference type="ARBA" id="ARBA00004868"/>
    </source>
</evidence>
<proteinExistence type="inferred from homology"/>
<keyword evidence="10 11" id="KW-0784">Thiamine biosynthesis</keyword>
<keyword evidence="5 11" id="KW-0479">Metal-binding</keyword>
<dbReference type="SUPFAM" id="SSF53613">
    <property type="entry name" value="Ribokinase-like"/>
    <property type="match status" value="1"/>
</dbReference>
<evidence type="ECO:0000256" key="1">
    <source>
        <dbReference type="ARBA" id="ARBA00001771"/>
    </source>
</evidence>
<dbReference type="AlphaFoldDB" id="A0A7U7GFI1"/>
<comment type="function">
    <text evidence="11">Catalyzes the phosphorylation of the hydroxyl group of 4-methyl-5-beta-hydroxyethylthiazole (THZ).</text>
</comment>
<sequence>MTMPIEPLDVKQLWTLVATVRERAPLVHNITNFVVMNNTANVLLALGASPAMVHSLDEVEDFVAMSQALVVNIGTLDSQQIAASKLAAMRAGTAGIPWILDPVGAGATPYRLAAARALTRLGPSVIRGNGSEILTLAQHAGQGRGVDSTQGSETALGAARLLAIDTGSVVAVTGAVDYVTDGARVVAIENGHPLMTRVTGLGCSATAVIGALLAVTPDAFTATTAALAVFGVAGELAAAQARGPGSLQVALLDVLYELTHSDFAQRLKLEKS</sequence>
<evidence type="ECO:0000313" key="12">
    <source>
        <dbReference type="EMBL" id="CDH47159.1"/>
    </source>
</evidence>
<dbReference type="GO" id="GO:0000287">
    <property type="term" value="F:magnesium ion binding"/>
    <property type="evidence" value="ECO:0007669"/>
    <property type="project" value="UniProtKB-UniRule"/>
</dbReference>
<keyword evidence="13" id="KW-1185">Reference proteome</keyword>
<dbReference type="InterPro" id="IPR029056">
    <property type="entry name" value="Ribokinase-like"/>
</dbReference>
<comment type="similarity">
    <text evidence="11">Belongs to the Thz kinase family.</text>
</comment>
<evidence type="ECO:0000256" key="5">
    <source>
        <dbReference type="ARBA" id="ARBA00022723"/>
    </source>
</evidence>
<comment type="caution">
    <text evidence="12">The sequence shown here is derived from an EMBL/GenBank/DDBJ whole genome shotgun (WGS) entry which is preliminary data.</text>
</comment>